<evidence type="ECO:0000313" key="4">
    <source>
        <dbReference type="Proteomes" id="UP000199202"/>
    </source>
</evidence>
<sequence>MAQESFRQENQEGPNVSQNSNSGQNIYITNIQQPTTPTEETAPEEPPEAETKPELEPEPGPEGCGWVLIVIAVIVGLIILVALLNNGDEGEPESSKPYPAGVTNEKILQPVSDTIYNCAKEPVLAPRTCPQKATSIEEVSKVRWSVHGYPTDGADIQFDGSTFTVDGTAVLSIRFREGSTDRYEVHIVPYRAKVFLDSGQLRLGSIVKLDDISSRVKKQEPALAWEDIKTQVRAAFDRCASSKQAPMPPGCPNNRRYDADDAIWTLESNPVLNAVKEFDETTGVIHALGSYSIHLDGVNFFGRVQGSQAGDYDAWVIFGDTGIEVLDIRHE</sequence>
<reference evidence="3 4" key="1">
    <citation type="submission" date="2016-10" db="EMBL/GenBank/DDBJ databases">
        <authorList>
            <person name="de Groot N.N."/>
        </authorList>
    </citation>
    <scope>NUCLEOTIDE SEQUENCE [LARGE SCALE GENOMIC DNA]</scope>
    <source>
        <strain evidence="3 4">CGMCC 4.6533</strain>
    </source>
</reference>
<keyword evidence="4" id="KW-1185">Reference proteome</keyword>
<keyword evidence="2" id="KW-1133">Transmembrane helix</keyword>
<evidence type="ECO:0000256" key="1">
    <source>
        <dbReference type="SAM" id="MobiDB-lite"/>
    </source>
</evidence>
<feature type="transmembrane region" description="Helical" evidence="2">
    <location>
        <begin position="65"/>
        <end position="84"/>
    </location>
</feature>
<gene>
    <name evidence="3" type="ORF">SAMN05421869_137106</name>
</gene>
<dbReference type="Proteomes" id="UP000199202">
    <property type="component" value="Unassembled WGS sequence"/>
</dbReference>
<keyword evidence="2" id="KW-0472">Membrane</keyword>
<dbReference type="OrthoDB" id="5185160at2"/>
<feature type="compositionally biased region" description="Basic and acidic residues" evidence="1">
    <location>
        <begin position="1"/>
        <end position="10"/>
    </location>
</feature>
<dbReference type="AlphaFoldDB" id="A0A1G9R335"/>
<evidence type="ECO:0000313" key="3">
    <source>
        <dbReference type="EMBL" id="SDM17659.1"/>
    </source>
</evidence>
<name>A0A1G9R335_9ACTN</name>
<dbReference type="EMBL" id="FNDJ01000037">
    <property type="protein sequence ID" value="SDM17659.1"/>
    <property type="molecule type" value="Genomic_DNA"/>
</dbReference>
<evidence type="ECO:0000256" key="2">
    <source>
        <dbReference type="SAM" id="Phobius"/>
    </source>
</evidence>
<proteinExistence type="predicted"/>
<feature type="compositionally biased region" description="Polar residues" evidence="1">
    <location>
        <begin position="11"/>
        <end position="33"/>
    </location>
</feature>
<protein>
    <submittedName>
        <fullName evidence="3">Uncharacterized protein</fullName>
    </submittedName>
</protein>
<feature type="region of interest" description="Disordered" evidence="1">
    <location>
        <begin position="1"/>
        <end position="60"/>
    </location>
</feature>
<accession>A0A1G9R335</accession>
<dbReference type="RefSeq" id="WP_143044213.1">
    <property type="nucleotide sequence ID" value="NZ_FNDJ01000037.1"/>
</dbReference>
<keyword evidence="2" id="KW-0812">Transmembrane</keyword>
<organism evidence="3 4">
    <name type="scientific">Nonomuraea jiangxiensis</name>
    <dbReference type="NCBI Taxonomy" id="633440"/>
    <lineage>
        <taxon>Bacteria</taxon>
        <taxon>Bacillati</taxon>
        <taxon>Actinomycetota</taxon>
        <taxon>Actinomycetes</taxon>
        <taxon>Streptosporangiales</taxon>
        <taxon>Streptosporangiaceae</taxon>
        <taxon>Nonomuraea</taxon>
    </lineage>
</organism>